<accession>A0A518CX72</accession>
<dbReference type="EMBL" id="CP036290">
    <property type="protein sequence ID" value="QDU83814.1"/>
    <property type="molecule type" value="Genomic_DNA"/>
</dbReference>
<gene>
    <name evidence="2" type="ORF">Pla163_09150</name>
</gene>
<keyword evidence="1" id="KW-0812">Transmembrane</keyword>
<reference evidence="2 3" key="1">
    <citation type="submission" date="2019-02" db="EMBL/GenBank/DDBJ databases">
        <title>Deep-cultivation of Planctomycetes and their phenomic and genomic characterization uncovers novel biology.</title>
        <authorList>
            <person name="Wiegand S."/>
            <person name="Jogler M."/>
            <person name="Boedeker C."/>
            <person name="Pinto D."/>
            <person name="Vollmers J."/>
            <person name="Rivas-Marin E."/>
            <person name="Kohn T."/>
            <person name="Peeters S.H."/>
            <person name="Heuer A."/>
            <person name="Rast P."/>
            <person name="Oberbeckmann S."/>
            <person name="Bunk B."/>
            <person name="Jeske O."/>
            <person name="Meyerdierks A."/>
            <person name="Storesund J.E."/>
            <person name="Kallscheuer N."/>
            <person name="Luecker S."/>
            <person name="Lage O.M."/>
            <person name="Pohl T."/>
            <person name="Merkel B.J."/>
            <person name="Hornburger P."/>
            <person name="Mueller R.-W."/>
            <person name="Bruemmer F."/>
            <person name="Labrenz M."/>
            <person name="Spormann A.M."/>
            <person name="Op den Camp H."/>
            <person name="Overmann J."/>
            <person name="Amann R."/>
            <person name="Jetten M.S.M."/>
            <person name="Mascher T."/>
            <person name="Medema M.H."/>
            <person name="Devos D.P."/>
            <person name="Kaster A.-K."/>
            <person name="Ovreas L."/>
            <person name="Rohde M."/>
            <person name="Galperin M.Y."/>
            <person name="Jogler C."/>
        </authorList>
    </citation>
    <scope>NUCLEOTIDE SEQUENCE [LARGE SCALE GENOMIC DNA]</scope>
    <source>
        <strain evidence="2 3">Pla163</strain>
    </source>
</reference>
<feature type="transmembrane region" description="Helical" evidence="1">
    <location>
        <begin position="33"/>
        <end position="60"/>
    </location>
</feature>
<name>A0A518CX72_9BACT</name>
<evidence type="ECO:0000313" key="2">
    <source>
        <dbReference type="EMBL" id="QDU83814.1"/>
    </source>
</evidence>
<proteinExistence type="predicted"/>
<organism evidence="2 3">
    <name type="scientific">Rohdeia mirabilis</name>
    <dbReference type="NCBI Taxonomy" id="2528008"/>
    <lineage>
        <taxon>Bacteria</taxon>
        <taxon>Pseudomonadati</taxon>
        <taxon>Planctomycetota</taxon>
        <taxon>Planctomycetia</taxon>
        <taxon>Planctomycetia incertae sedis</taxon>
        <taxon>Rohdeia</taxon>
    </lineage>
</organism>
<evidence type="ECO:0000313" key="3">
    <source>
        <dbReference type="Proteomes" id="UP000319342"/>
    </source>
</evidence>
<keyword evidence="1" id="KW-1133">Transmembrane helix</keyword>
<protein>
    <submittedName>
        <fullName evidence="2">Uncharacterized protein</fullName>
    </submittedName>
</protein>
<dbReference type="Proteomes" id="UP000319342">
    <property type="component" value="Chromosome"/>
</dbReference>
<dbReference type="AlphaFoldDB" id="A0A518CX72"/>
<keyword evidence="1" id="KW-0472">Membrane</keyword>
<sequence length="197" mass="21372">MLSDTMADLRGSEEDTFDVYEAPRRGMSSGFKAALIGCLGCGGCLGLAAVLALTFGAGLVQSFMDSAQVANEFLEAVGEERFDDAWIQVDPAAFDRDAFDAAMAELSTRRATWGKEVRAERTQMTKNTHNGRTAFHFGFAITYEGDGAYTVEGGEPGEVVEVDLELIEVDEQWRVSGLRWADSGSRSIELGTPPEPR</sequence>
<keyword evidence="3" id="KW-1185">Reference proteome</keyword>
<evidence type="ECO:0000256" key="1">
    <source>
        <dbReference type="SAM" id="Phobius"/>
    </source>
</evidence>